<evidence type="ECO:0000256" key="1">
    <source>
        <dbReference type="PROSITE-ProRule" id="PRU00708"/>
    </source>
</evidence>
<comment type="caution">
    <text evidence="2">The sequence shown here is derived from an EMBL/GenBank/DDBJ whole genome shotgun (WGS) entry which is preliminary data.</text>
</comment>
<name>A0ABN9WAP7_9DINO</name>
<feature type="non-terminal residue" evidence="2">
    <location>
        <position position="116"/>
    </location>
</feature>
<feature type="repeat" description="PPR" evidence="1">
    <location>
        <begin position="81"/>
        <end position="115"/>
    </location>
</feature>
<dbReference type="Proteomes" id="UP001189429">
    <property type="component" value="Unassembled WGS sequence"/>
</dbReference>
<protein>
    <recommendedName>
        <fullName evidence="4">Pentatricopeptide repeat-containing protein, chloroplastic</fullName>
    </recommendedName>
</protein>
<dbReference type="Gene3D" id="1.25.40.10">
    <property type="entry name" value="Tetratricopeptide repeat domain"/>
    <property type="match status" value="1"/>
</dbReference>
<dbReference type="InterPro" id="IPR011990">
    <property type="entry name" value="TPR-like_helical_dom_sf"/>
</dbReference>
<sequence length="116" mass="13037">MLDVWRGSRPGLSSLDEASKIYGKAAQWIAALHVLRDFDYVQQEEQAGRVVRIIAALGKGRQWQLALCLLREMSEAKVQATVISYSAGISACEKGEQWQRALALLSEMWDMKLEPD</sequence>
<evidence type="ECO:0000313" key="3">
    <source>
        <dbReference type="Proteomes" id="UP001189429"/>
    </source>
</evidence>
<keyword evidence="3" id="KW-1185">Reference proteome</keyword>
<evidence type="ECO:0008006" key="4">
    <source>
        <dbReference type="Google" id="ProtNLM"/>
    </source>
</evidence>
<dbReference type="EMBL" id="CAUYUJ010018396">
    <property type="protein sequence ID" value="CAK0883309.1"/>
    <property type="molecule type" value="Genomic_DNA"/>
</dbReference>
<accession>A0ABN9WAP7</accession>
<dbReference type="Pfam" id="PF01535">
    <property type="entry name" value="PPR"/>
    <property type="match status" value="2"/>
</dbReference>
<dbReference type="NCBIfam" id="TIGR00756">
    <property type="entry name" value="PPR"/>
    <property type="match status" value="1"/>
</dbReference>
<reference evidence="2" key="1">
    <citation type="submission" date="2023-10" db="EMBL/GenBank/DDBJ databases">
        <authorList>
            <person name="Chen Y."/>
            <person name="Shah S."/>
            <person name="Dougan E. K."/>
            <person name="Thang M."/>
            <person name="Chan C."/>
        </authorList>
    </citation>
    <scope>NUCLEOTIDE SEQUENCE [LARGE SCALE GENOMIC DNA]</scope>
</reference>
<organism evidence="2 3">
    <name type="scientific">Prorocentrum cordatum</name>
    <dbReference type="NCBI Taxonomy" id="2364126"/>
    <lineage>
        <taxon>Eukaryota</taxon>
        <taxon>Sar</taxon>
        <taxon>Alveolata</taxon>
        <taxon>Dinophyceae</taxon>
        <taxon>Prorocentrales</taxon>
        <taxon>Prorocentraceae</taxon>
        <taxon>Prorocentrum</taxon>
    </lineage>
</organism>
<proteinExistence type="predicted"/>
<evidence type="ECO:0000313" key="2">
    <source>
        <dbReference type="EMBL" id="CAK0883309.1"/>
    </source>
</evidence>
<dbReference type="InterPro" id="IPR002885">
    <property type="entry name" value="PPR_rpt"/>
</dbReference>
<dbReference type="PROSITE" id="PS51375">
    <property type="entry name" value="PPR"/>
    <property type="match status" value="1"/>
</dbReference>
<gene>
    <name evidence="2" type="ORF">PCOR1329_LOCUS65554</name>
</gene>